<name>A0A2I0HVC0_PUNGR</name>
<sequence>MASHRLEDDMGYSPVNEVRRVREQESAEDLEQESVTCVALMPWSHPWVVNRQASKQTVSSPNPLNVPSGVAKLCAPEFHLVGARMREAYATRLGSAHLPRDARRKRVRRSRHLLFTTRRSRAVELPGSRGTGYT</sequence>
<evidence type="ECO:0000313" key="1">
    <source>
        <dbReference type="EMBL" id="PKI35649.1"/>
    </source>
</evidence>
<dbReference type="AlphaFoldDB" id="A0A2I0HVC0"/>
<proteinExistence type="predicted"/>
<gene>
    <name evidence="1" type="ORF">CRG98_043961</name>
</gene>
<reference evidence="1 2" key="1">
    <citation type="submission" date="2017-11" db="EMBL/GenBank/DDBJ databases">
        <title>De-novo sequencing of pomegranate (Punica granatum L.) genome.</title>
        <authorList>
            <person name="Akparov Z."/>
            <person name="Amiraslanov A."/>
            <person name="Hajiyeva S."/>
            <person name="Abbasov M."/>
            <person name="Kaur K."/>
            <person name="Hamwieh A."/>
            <person name="Solovyev V."/>
            <person name="Salamov A."/>
            <person name="Braich B."/>
            <person name="Kosarev P."/>
            <person name="Mahmoud A."/>
            <person name="Hajiyev E."/>
            <person name="Babayeva S."/>
            <person name="Izzatullayeva V."/>
            <person name="Mammadov A."/>
            <person name="Mammadov A."/>
            <person name="Sharifova S."/>
            <person name="Ojaghi J."/>
            <person name="Eynullazada K."/>
            <person name="Bayramov B."/>
            <person name="Abdulazimova A."/>
            <person name="Shahmuradov I."/>
        </authorList>
    </citation>
    <scope>NUCLEOTIDE SEQUENCE [LARGE SCALE GENOMIC DNA]</scope>
    <source>
        <strain evidence="2">cv. AG2017</strain>
        <tissue evidence="1">Leaf</tissue>
    </source>
</reference>
<dbReference type="EMBL" id="PGOL01005249">
    <property type="protein sequence ID" value="PKI35649.1"/>
    <property type="molecule type" value="Genomic_DNA"/>
</dbReference>
<organism evidence="1 2">
    <name type="scientific">Punica granatum</name>
    <name type="common">Pomegranate</name>
    <dbReference type="NCBI Taxonomy" id="22663"/>
    <lineage>
        <taxon>Eukaryota</taxon>
        <taxon>Viridiplantae</taxon>
        <taxon>Streptophyta</taxon>
        <taxon>Embryophyta</taxon>
        <taxon>Tracheophyta</taxon>
        <taxon>Spermatophyta</taxon>
        <taxon>Magnoliopsida</taxon>
        <taxon>eudicotyledons</taxon>
        <taxon>Gunneridae</taxon>
        <taxon>Pentapetalae</taxon>
        <taxon>rosids</taxon>
        <taxon>malvids</taxon>
        <taxon>Myrtales</taxon>
        <taxon>Lythraceae</taxon>
        <taxon>Punica</taxon>
    </lineage>
</organism>
<comment type="caution">
    <text evidence="1">The sequence shown here is derived from an EMBL/GenBank/DDBJ whole genome shotgun (WGS) entry which is preliminary data.</text>
</comment>
<dbReference type="Proteomes" id="UP000233551">
    <property type="component" value="Unassembled WGS sequence"/>
</dbReference>
<protein>
    <submittedName>
        <fullName evidence="1">Uncharacterized protein</fullName>
    </submittedName>
</protein>
<accession>A0A2I0HVC0</accession>
<evidence type="ECO:0000313" key="2">
    <source>
        <dbReference type="Proteomes" id="UP000233551"/>
    </source>
</evidence>
<keyword evidence="2" id="KW-1185">Reference proteome</keyword>